<dbReference type="Proteomes" id="UP000326067">
    <property type="component" value="Unassembled WGS sequence"/>
</dbReference>
<evidence type="ECO:0000256" key="1">
    <source>
        <dbReference type="SAM" id="MobiDB-lite"/>
    </source>
</evidence>
<reference evidence="2 3" key="1">
    <citation type="submission" date="2019-09" db="EMBL/GenBank/DDBJ databases">
        <authorList>
            <person name="Chandra G."/>
            <person name="Truman W A."/>
        </authorList>
    </citation>
    <scope>NUCLEOTIDE SEQUENCE [LARGE SCALE GENOMIC DNA]</scope>
    <source>
        <strain evidence="2">PS847</strain>
    </source>
</reference>
<sequence>MCTFLRVPSHHEVTKSCGALVSGFKNQCSHRCPQYRDPVSTSLFFELTIDLRPRDDHFRNNRCYPIGSLATMLEQIGTMGFPNVHYAKTTIRSTVNTYPQINLPAWQAEFWHIGDRAKDVTTIWMLNQRVFFELEQIRQEGSRTRVSGDQCVSPGTRRIGSTSAGESHQPNHSEELTESGAHADVCRAMP</sequence>
<dbReference type="AlphaFoldDB" id="A0A5E7LB67"/>
<name>A0A5E7LB67_PSEFL</name>
<accession>A0A5E7LB67</accession>
<organism evidence="2 3">
    <name type="scientific">Pseudomonas fluorescens</name>
    <dbReference type="NCBI Taxonomy" id="294"/>
    <lineage>
        <taxon>Bacteria</taxon>
        <taxon>Pseudomonadati</taxon>
        <taxon>Pseudomonadota</taxon>
        <taxon>Gammaproteobacteria</taxon>
        <taxon>Pseudomonadales</taxon>
        <taxon>Pseudomonadaceae</taxon>
        <taxon>Pseudomonas</taxon>
    </lineage>
</organism>
<protein>
    <submittedName>
        <fullName evidence="2">Uncharacterized protein</fullName>
    </submittedName>
</protein>
<feature type="region of interest" description="Disordered" evidence="1">
    <location>
        <begin position="143"/>
        <end position="190"/>
    </location>
</feature>
<gene>
    <name evidence="2" type="ORF">PS847_03307</name>
</gene>
<evidence type="ECO:0000313" key="3">
    <source>
        <dbReference type="Proteomes" id="UP000326067"/>
    </source>
</evidence>
<evidence type="ECO:0000313" key="2">
    <source>
        <dbReference type="EMBL" id="VVP10541.1"/>
    </source>
</evidence>
<feature type="compositionally biased region" description="Polar residues" evidence="1">
    <location>
        <begin position="159"/>
        <end position="168"/>
    </location>
</feature>
<proteinExistence type="predicted"/>
<dbReference type="EMBL" id="CABVIC010000003">
    <property type="protein sequence ID" value="VVP10541.1"/>
    <property type="molecule type" value="Genomic_DNA"/>
</dbReference>